<protein>
    <recommendedName>
        <fullName evidence="11">Acyl-CoA dehydrogenase</fullName>
    </recommendedName>
</protein>
<evidence type="ECO:0000256" key="3">
    <source>
        <dbReference type="ARBA" id="ARBA00022630"/>
    </source>
</evidence>
<dbReference type="SUPFAM" id="SSF56645">
    <property type="entry name" value="Acyl-CoA dehydrogenase NM domain-like"/>
    <property type="match status" value="1"/>
</dbReference>
<comment type="cofactor">
    <cofactor evidence="1 6">
        <name>FAD</name>
        <dbReference type="ChEBI" id="CHEBI:57692"/>
    </cofactor>
</comment>
<dbReference type="AlphaFoldDB" id="A0A7N2LUM8"/>
<proteinExistence type="inferred from homology"/>
<keyword evidence="10" id="KW-1185">Reference proteome</keyword>
<dbReference type="InterPro" id="IPR036250">
    <property type="entry name" value="AcylCo_DH-like_C"/>
</dbReference>
<evidence type="ECO:0000259" key="7">
    <source>
        <dbReference type="Pfam" id="PF00441"/>
    </source>
</evidence>
<dbReference type="InterPro" id="IPR050741">
    <property type="entry name" value="Acyl-CoA_dehydrogenase"/>
</dbReference>
<keyword evidence="5 6" id="KW-0560">Oxidoreductase</keyword>
<dbReference type="Gene3D" id="1.20.140.10">
    <property type="entry name" value="Butyryl-CoA Dehydrogenase, subunit A, domain 3"/>
    <property type="match status" value="1"/>
</dbReference>
<dbReference type="Proteomes" id="UP000594261">
    <property type="component" value="Chromosome 6"/>
</dbReference>
<dbReference type="GO" id="GO:0005737">
    <property type="term" value="C:cytoplasm"/>
    <property type="evidence" value="ECO:0007669"/>
    <property type="project" value="TreeGrafter"/>
</dbReference>
<evidence type="ECO:0000256" key="4">
    <source>
        <dbReference type="ARBA" id="ARBA00022827"/>
    </source>
</evidence>
<evidence type="ECO:0000313" key="9">
    <source>
        <dbReference type="EnsemblPlants" id="QL06p007479:mrna"/>
    </source>
</evidence>
<evidence type="ECO:0000256" key="6">
    <source>
        <dbReference type="RuleBase" id="RU362125"/>
    </source>
</evidence>
<reference evidence="9 10" key="1">
    <citation type="journal article" date="2016" name="G3 (Bethesda)">
        <title>First Draft Assembly and Annotation of the Genome of a California Endemic Oak Quercus lobata Nee (Fagaceae).</title>
        <authorList>
            <person name="Sork V.L."/>
            <person name="Fitz-Gibbon S.T."/>
            <person name="Puiu D."/>
            <person name="Crepeau M."/>
            <person name="Gugger P.F."/>
            <person name="Sherman R."/>
            <person name="Stevens K."/>
            <person name="Langley C.H."/>
            <person name="Pellegrini M."/>
            <person name="Salzberg S.L."/>
        </authorList>
    </citation>
    <scope>NUCLEOTIDE SEQUENCE [LARGE SCALE GENOMIC DNA]</scope>
    <source>
        <strain evidence="9 10">cv. SW786</strain>
    </source>
</reference>
<dbReference type="Pfam" id="PF00441">
    <property type="entry name" value="Acyl-CoA_dh_1"/>
    <property type="match status" value="1"/>
</dbReference>
<dbReference type="Gene3D" id="2.40.110.10">
    <property type="entry name" value="Butyryl-CoA Dehydrogenase, subunit A, domain 2"/>
    <property type="match status" value="1"/>
</dbReference>
<reference evidence="9" key="2">
    <citation type="submission" date="2021-01" db="UniProtKB">
        <authorList>
            <consortium name="EnsemblPlants"/>
        </authorList>
    </citation>
    <scope>IDENTIFICATION</scope>
</reference>
<evidence type="ECO:0008006" key="11">
    <source>
        <dbReference type="Google" id="ProtNLM"/>
    </source>
</evidence>
<evidence type="ECO:0000256" key="2">
    <source>
        <dbReference type="ARBA" id="ARBA00009347"/>
    </source>
</evidence>
<dbReference type="InterPro" id="IPR009100">
    <property type="entry name" value="AcylCoA_DH/oxidase_NM_dom_sf"/>
</dbReference>
<dbReference type="Pfam" id="PF02770">
    <property type="entry name" value="Acyl-CoA_dh_M"/>
    <property type="match status" value="1"/>
</dbReference>
<dbReference type="Gramene" id="QL06p007479:mrna">
    <property type="protein sequence ID" value="QL06p007479:mrna"/>
    <property type="gene ID" value="QL06p007479"/>
</dbReference>
<dbReference type="EnsemblPlants" id="QL06p007479:mrna">
    <property type="protein sequence ID" value="QL06p007479:mrna"/>
    <property type="gene ID" value="QL06p007479"/>
</dbReference>
<dbReference type="PANTHER" id="PTHR48083">
    <property type="entry name" value="MEDIUM-CHAIN SPECIFIC ACYL-COA DEHYDROGENASE, MITOCHONDRIAL-RELATED"/>
    <property type="match status" value="1"/>
</dbReference>
<evidence type="ECO:0000256" key="5">
    <source>
        <dbReference type="ARBA" id="ARBA00023002"/>
    </source>
</evidence>
<keyword evidence="3 6" id="KW-0285">Flavoprotein</keyword>
<dbReference type="InterPro" id="IPR037069">
    <property type="entry name" value="AcylCoA_DH/ox_N_sf"/>
</dbReference>
<evidence type="ECO:0000259" key="8">
    <source>
        <dbReference type="Pfam" id="PF02770"/>
    </source>
</evidence>
<comment type="similarity">
    <text evidence="2 6">Belongs to the acyl-CoA dehydrogenase family.</text>
</comment>
<dbReference type="InterPro" id="IPR006091">
    <property type="entry name" value="Acyl-CoA_Oxase/DH_mid-dom"/>
</dbReference>
<sequence length="251" mass="28223">MLPTMHVLLDLVATILFPFDFLDFLSLGVSVFRNRPMHIVLLRYGNKEQLHKWLIPLLNSKIRSGFAVTEPQVASSDATNIECSIKREGDTYVINGTKWWTSGAMDPRCKILIVMGKTDFTAAKHKQQSMIIVDTHTPGVHIKRPLMVFGFDDAPHGHAEGRLRPGRLHHCMRLIGAAERGMQMMAQRALSRRVFGKLIAEQGSFISDIAKCRIELEKARLLVLQAADQLDKLGNKKARGIIAMAKVNCWL</sequence>
<dbReference type="InterPro" id="IPR046373">
    <property type="entry name" value="Acyl-CoA_Oxase/DH_mid-dom_sf"/>
</dbReference>
<evidence type="ECO:0000313" key="10">
    <source>
        <dbReference type="Proteomes" id="UP000594261"/>
    </source>
</evidence>
<evidence type="ECO:0000256" key="1">
    <source>
        <dbReference type="ARBA" id="ARBA00001974"/>
    </source>
</evidence>
<dbReference type="PANTHER" id="PTHR48083:SF13">
    <property type="entry name" value="ACYL-COA DEHYDROGENASE FAMILY MEMBER 11"/>
    <property type="match status" value="1"/>
</dbReference>
<dbReference type="EMBL" id="LRBV02000006">
    <property type="status" value="NOT_ANNOTATED_CDS"/>
    <property type="molecule type" value="Genomic_DNA"/>
</dbReference>
<dbReference type="SUPFAM" id="SSF47203">
    <property type="entry name" value="Acyl-CoA dehydrogenase C-terminal domain-like"/>
    <property type="match status" value="1"/>
</dbReference>
<dbReference type="InParanoid" id="A0A7N2LUM8"/>
<accession>A0A7N2LUM8</accession>
<dbReference type="GO" id="GO:0033539">
    <property type="term" value="P:fatty acid beta-oxidation using acyl-CoA dehydrogenase"/>
    <property type="evidence" value="ECO:0007669"/>
    <property type="project" value="TreeGrafter"/>
</dbReference>
<dbReference type="Gene3D" id="1.10.540.10">
    <property type="entry name" value="Acyl-CoA dehydrogenase/oxidase, N-terminal domain"/>
    <property type="match status" value="1"/>
</dbReference>
<dbReference type="InterPro" id="IPR009075">
    <property type="entry name" value="AcylCo_DH/oxidase_C"/>
</dbReference>
<feature type="domain" description="Acyl-CoA dehydrogenase/oxidase C-terminal" evidence="7">
    <location>
        <begin position="159"/>
        <end position="248"/>
    </location>
</feature>
<name>A0A7N2LUM8_QUELO</name>
<dbReference type="GO" id="GO:0050660">
    <property type="term" value="F:flavin adenine dinucleotide binding"/>
    <property type="evidence" value="ECO:0007669"/>
    <property type="project" value="InterPro"/>
</dbReference>
<keyword evidence="4 6" id="KW-0274">FAD</keyword>
<organism evidence="9 10">
    <name type="scientific">Quercus lobata</name>
    <name type="common">Valley oak</name>
    <dbReference type="NCBI Taxonomy" id="97700"/>
    <lineage>
        <taxon>Eukaryota</taxon>
        <taxon>Viridiplantae</taxon>
        <taxon>Streptophyta</taxon>
        <taxon>Embryophyta</taxon>
        <taxon>Tracheophyta</taxon>
        <taxon>Spermatophyta</taxon>
        <taxon>Magnoliopsida</taxon>
        <taxon>eudicotyledons</taxon>
        <taxon>Gunneridae</taxon>
        <taxon>Pentapetalae</taxon>
        <taxon>rosids</taxon>
        <taxon>fabids</taxon>
        <taxon>Fagales</taxon>
        <taxon>Fagaceae</taxon>
        <taxon>Quercus</taxon>
    </lineage>
</organism>
<dbReference type="GO" id="GO:0003995">
    <property type="term" value="F:acyl-CoA dehydrogenase activity"/>
    <property type="evidence" value="ECO:0007669"/>
    <property type="project" value="TreeGrafter"/>
</dbReference>
<feature type="domain" description="Acyl-CoA oxidase/dehydrogenase middle" evidence="8">
    <location>
        <begin position="65"/>
        <end position="158"/>
    </location>
</feature>